<dbReference type="PANTHER" id="PTHR21660:SF1">
    <property type="entry name" value="ACYL-COENZYME A THIOESTERASE 13"/>
    <property type="match status" value="1"/>
</dbReference>
<protein>
    <submittedName>
        <fullName evidence="4">Uncharacterized protein (TIGR00369 family)</fullName>
    </submittedName>
</protein>
<evidence type="ECO:0000256" key="1">
    <source>
        <dbReference type="ARBA" id="ARBA00008324"/>
    </source>
</evidence>
<comment type="similarity">
    <text evidence="1">Belongs to the thioesterase PaaI family.</text>
</comment>
<dbReference type="InterPro" id="IPR003736">
    <property type="entry name" value="PAAI_dom"/>
</dbReference>
<dbReference type="InterPro" id="IPR029069">
    <property type="entry name" value="HotDog_dom_sf"/>
</dbReference>
<evidence type="ECO:0000256" key="2">
    <source>
        <dbReference type="ARBA" id="ARBA00022801"/>
    </source>
</evidence>
<evidence type="ECO:0000259" key="3">
    <source>
        <dbReference type="Pfam" id="PF03061"/>
    </source>
</evidence>
<dbReference type="AlphaFoldDB" id="A0A7W3J257"/>
<evidence type="ECO:0000313" key="4">
    <source>
        <dbReference type="EMBL" id="MBA8804906.1"/>
    </source>
</evidence>
<dbReference type="Proteomes" id="UP000580910">
    <property type="component" value="Unassembled WGS sequence"/>
</dbReference>
<dbReference type="PANTHER" id="PTHR21660">
    <property type="entry name" value="THIOESTERASE SUPERFAMILY MEMBER-RELATED"/>
    <property type="match status" value="1"/>
</dbReference>
<dbReference type="Pfam" id="PF03061">
    <property type="entry name" value="4HBT"/>
    <property type="match status" value="1"/>
</dbReference>
<reference evidence="4 5" key="1">
    <citation type="submission" date="2020-07" db="EMBL/GenBank/DDBJ databases">
        <title>Sequencing the genomes of 1000 actinobacteria strains.</title>
        <authorList>
            <person name="Klenk H.-P."/>
        </authorList>
    </citation>
    <scope>NUCLEOTIDE SEQUENCE [LARGE SCALE GENOMIC DNA]</scope>
    <source>
        <strain evidence="4 5">DSM 21349</strain>
    </source>
</reference>
<name>A0A7W3J257_9ACTN</name>
<feature type="domain" description="Thioesterase" evidence="3">
    <location>
        <begin position="46"/>
        <end position="117"/>
    </location>
</feature>
<dbReference type="Gene3D" id="3.10.129.10">
    <property type="entry name" value="Hotdog Thioesterase"/>
    <property type="match status" value="1"/>
</dbReference>
<dbReference type="CDD" id="cd03443">
    <property type="entry name" value="PaaI_thioesterase"/>
    <property type="match status" value="1"/>
</dbReference>
<gene>
    <name evidence="4" type="ORF">FB382_003197</name>
</gene>
<accession>A0A7W3J257</accession>
<dbReference type="EMBL" id="JACGXA010000001">
    <property type="protein sequence ID" value="MBA8804906.1"/>
    <property type="molecule type" value="Genomic_DNA"/>
</dbReference>
<evidence type="ECO:0000313" key="5">
    <source>
        <dbReference type="Proteomes" id="UP000580910"/>
    </source>
</evidence>
<dbReference type="GO" id="GO:0047617">
    <property type="term" value="F:fatty acyl-CoA hydrolase activity"/>
    <property type="evidence" value="ECO:0007669"/>
    <property type="project" value="InterPro"/>
</dbReference>
<organism evidence="4 5">
    <name type="scientific">Nocardioides ginsengisegetis</name>
    <dbReference type="NCBI Taxonomy" id="661491"/>
    <lineage>
        <taxon>Bacteria</taxon>
        <taxon>Bacillati</taxon>
        <taxon>Actinomycetota</taxon>
        <taxon>Actinomycetes</taxon>
        <taxon>Propionibacteriales</taxon>
        <taxon>Nocardioidaceae</taxon>
        <taxon>Nocardioides</taxon>
    </lineage>
</organism>
<keyword evidence="5" id="KW-1185">Reference proteome</keyword>
<dbReference type="InterPro" id="IPR039298">
    <property type="entry name" value="ACOT13"/>
</dbReference>
<dbReference type="InterPro" id="IPR006683">
    <property type="entry name" value="Thioestr_dom"/>
</dbReference>
<dbReference type="SUPFAM" id="SSF54637">
    <property type="entry name" value="Thioesterase/thiol ester dehydrase-isomerase"/>
    <property type="match status" value="1"/>
</dbReference>
<proteinExistence type="inferred from homology"/>
<comment type="caution">
    <text evidence="4">The sequence shown here is derived from an EMBL/GenBank/DDBJ whole genome shotgun (WGS) entry which is preliminary data.</text>
</comment>
<sequence length="147" mass="15679">MTVYDPEHHFLAQLGMYDVEVPEDADLAMALPVHGRVTNPRGGLQGGLIATLIDVTAGRAALAAAGESRGVPTSDMHIRFLSAVTVGPAVAVARVLRNGRTQIVLEVEVRDEGRNVLAATCTLAFSVVESRPGQDERARIFKRAGYS</sequence>
<keyword evidence="2" id="KW-0378">Hydrolase</keyword>
<dbReference type="RefSeq" id="WP_182540750.1">
    <property type="nucleotide sequence ID" value="NZ_JACGXA010000001.1"/>
</dbReference>
<dbReference type="NCBIfam" id="TIGR00369">
    <property type="entry name" value="unchar_dom_1"/>
    <property type="match status" value="1"/>
</dbReference>